<dbReference type="AlphaFoldDB" id="A0A381TNE6"/>
<dbReference type="InterPro" id="IPR015422">
    <property type="entry name" value="PyrdxlP-dep_Trfase_small"/>
</dbReference>
<accession>A0A381TNE6</accession>
<dbReference type="GO" id="GO:0006520">
    <property type="term" value="P:amino acid metabolic process"/>
    <property type="evidence" value="ECO:0007669"/>
    <property type="project" value="InterPro"/>
</dbReference>
<dbReference type="CDD" id="cd00609">
    <property type="entry name" value="AAT_like"/>
    <property type="match status" value="1"/>
</dbReference>
<protein>
    <recommendedName>
        <fullName evidence="6">Aminotransferase class I/classII large domain-containing protein</fullName>
    </recommendedName>
</protein>
<keyword evidence="5" id="KW-0663">Pyridoxal phosphate</keyword>
<dbReference type="Pfam" id="PF00155">
    <property type="entry name" value="Aminotran_1_2"/>
    <property type="match status" value="1"/>
</dbReference>
<dbReference type="GO" id="GO:0030170">
    <property type="term" value="F:pyridoxal phosphate binding"/>
    <property type="evidence" value="ECO:0007669"/>
    <property type="project" value="InterPro"/>
</dbReference>
<gene>
    <name evidence="7" type="ORF">METZ01_LOCUS68417</name>
</gene>
<evidence type="ECO:0000256" key="1">
    <source>
        <dbReference type="ARBA" id="ARBA00001933"/>
    </source>
</evidence>
<evidence type="ECO:0000256" key="5">
    <source>
        <dbReference type="ARBA" id="ARBA00022898"/>
    </source>
</evidence>
<keyword evidence="4" id="KW-0808">Transferase</keyword>
<reference evidence="7" key="1">
    <citation type="submission" date="2018-05" db="EMBL/GenBank/DDBJ databases">
        <authorList>
            <person name="Lanie J.A."/>
            <person name="Ng W.-L."/>
            <person name="Kazmierczak K.M."/>
            <person name="Andrzejewski T.M."/>
            <person name="Davidsen T.M."/>
            <person name="Wayne K.J."/>
            <person name="Tettelin H."/>
            <person name="Glass J.I."/>
            <person name="Rusch D."/>
            <person name="Podicherti R."/>
            <person name="Tsui H.-C.T."/>
            <person name="Winkler M.E."/>
        </authorList>
    </citation>
    <scope>NUCLEOTIDE SEQUENCE</scope>
</reference>
<dbReference type="PANTHER" id="PTHR46383:SF1">
    <property type="entry name" value="ASPARTATE AMINOTRANSFERASE"/>
    <property type="match status" value="1"/>
</dbReference>
<dbReference type="InterPro" id="IPR050596">
    <property type="entry name" value="AspAT/PAT-like"/>
</dbReference>
<dbReference type="InterPro" id="IPR015421">
    <property type="entry name" value="PyrdxlP-dep_Trfase_major"/>
</dbReference>
<dbReference type="GO" id="GO:0008483">
    <property type="term" value="F:transaminase activity"/>
    <property type="evidence" value="ECO:0007669"/>
    <property type="project" value="UniProtKB-KW"/>
</dbReference>
<comment type="cofactor">
    <cofactor evidence="1">
        <name>pyridoxal 5'-phosphate</name>
        <dbReference type="ChEBI" id="CHEBI:597326"/>
    </cofactor>
</comment>
<proteinExistence type="inferred from homology"/>
<comment type="similarity">
    <text evidence="2">Belongs to the class-I pyridoxal-phosphate-dependent aminotransferase family.</text>
</comment>
<evidence type="ECO:0000256" key="3">
    <source>
        <dbReference type="ARBA" id="ARBA00022576"/>
    </source>
</evidence>
<evidence type="ECO:0000259" key="6">
    <source>
        <dbReference type="Pfam" id="PF00155"/>
    </source>
</evidence>
<evidence type="ECO:0000256" key="2">
    <source>
        <dbReference type="ARBA" id="ARBA00007441"/>
    </source>
</evidence>
<dbReference type="Gene3D" id="3.40.640.10">
    <property type="entry name" value="Type I PLP-dependent aspartate aminotransferase-like (Major domain)"/>
    <property type="match status" value="1"/>
</dbReference>
<dbReference type="InterPro" id="IPR015424">
    <property type="entry name" value="PyrdxlP-dep_Trfase"/>
</dbReference>
<evidence type="ECO:0000313" key="7">
    <source>
        <dbReference type="EMBL" id="SVA15563.1"/>
    </source>
</evidence>
<dbReference type="Gene3D" id="3.90.1150.10">
    <property type="entry name" value="Aspartate Aminotransferase, domain 1"/>
    <property type="match status" value="1"/>
</dbReference>
<dbReference type="InterPro" id="IPR004839">
    <property type="entry name" value="Aminotransferase_I/II_large"/>
</dbReference>
<feature type="domain" description="Aminotransferase class I/classII large" evidence="6">
    <location>
        <begin position="55"/>
        <end position="388"/>
    </location>
</feature>
<evidence type="ECO:0000256" key="4">
    <source>
        <dbReference type="ARBA" id="ARBA00022679"/>
    </source>
</evidence>
<name>A0A381TNE6_9ZZZZ</name>
<keyword evidence="3" id="KW-0032">Aminotransferase</keyword>
<dbReference type="PANTHER" id="PTHR46383">
    <property type="entry name" value="ASPARTATE AMINOTRANSFERASE"/>
    <property type="match status" value="1"/>
</dbReference>
<organism evidence="7">
    <name type="scientific">marine metagenome</name>
    <dbReference type="NCBI Taxonomy" id="408172"/>
    <lineage>
        <taxon>unclassified sequences</taxon>
        <taxon>metagenomes</taxon>
        <taxon>ecological metagenomes</taxon>
    </lineage>
</organism>
<sequence length="449" mass="50444">MLTFSPLLFLDLSIINCTINIMVPSLSSHFEKRLPSAIRQAQIIFAQRQDKNVVQVVNLAIGNVSLPMHPAMQKRMNELGKNSFKDGVVKYTASVGTDEARKAFLNIIASEGVETSHLYCMITDGGSQAMEIMMLGVCGPLSQKPLMLLDPAYTNYLEFGKRLSIPIVTTNREILEDGSFDSLNLNEIELIIQKENPSAMLVIPADNPTGQYLHQDQLNDLAKICVKHNIWMVSDEAYRQLYYGDGGSSSIWRITDDDVPGIIGSRISIESSSKVWNACGLRIGGIVTDNQDYHKKAVSEYTANLCANVIGQEIFGALAHESHYDLEIWYQTQRDYYRELMLPLRENLLNLIPGLIVTSPEAAIYFIIDFKNICNDSFNAKDFVQFCALKGKVNIEGKDYTLLLAPMAGFYSDPEKGKTQMRVAMVEPMYLIEKMPQLLSELYNSYLQQ</sequence>
<dbReference type="EMBL" id="UINC01004604">
    <property type="protein sequence ID" value="SVA15563.1"/>
    <property type="molecule type" value="Genomic_DNA"/>
</dbReference>
<dbReference type="SUPFAM" id="SSF53383">
    <property type="entry name" value="PLP-dependent transferases"/>
    <property type="match status" value="1"/>
</dbReference>